<reference evidence="1 2" key="1">
    <citation type="submission" date="2021-06" db="EMBL/GenBank/DDBJ databases">
        <title>Description of novel taxa of the family Lachnospiraceae.</title>
        <authorList>
            <person name="Chaplin A.V."/>
            <person name="Sokolova S.R."/>
            <person name="Pikina A.P."/>
            <person name="Korzhanova M."/>
            <person name="Belova V."/>
            <person name="Korostin D."/>
            <person name="Efimov B.A."/>
        </authorList>
    </citation>
    <scope>NUCLEOTIDE SEQUENCE [LARGE SCALE GENOMIC DNA]</scope>
    <source>
        <strain evidence="1 2">ASD4241</strain>
    </source>
</reference>
<sequence length="54" mass="5969">MLNRAVQHPGKQAFFLIQAVIRGQAPFSTQLLFELAFLPKDASPLPNAVNDMTD</sequence>
<proteinExistence type="predicted"/>
<gene>
    <name evidence="1" type="ORF">KTH90_07390</name>
</gene>
<protein>
    <submittedName>
        <fullName evidence="1">Uncharacterized protein</fullName>
    </submittedName>
</protein>
<dbReference type="RefSeq" id="WP_238726559.1">
    <property type="nucleotide sequence ID" value="NZ_JAHQCX010000004.1"/>
</dbReference>
<name>A0ABS6K5Q5_9FIRM</name>
<evidence type="ECO:0000313" key="1">
    <source>
        <dbReference type="EMBL" id="MBU9725835.1"/>
    </source>
</evidence>
<dbReference type="Proteomes" id="UP001314681">
    <property type="component" value="Unassembled WGS sequence"/>
</dbReference>
<evidence type="ECO:0000313" key="2">
    <source>
        <dbReference type="Proteomes" id="UP001314681"/>
    </source>
</evidence>
<dbReference type="EMBL" id="JAHQCX010000004">
    <property type="protein sequence ID" value="MBU9725835.1"/>
    <property type="molecule type" value="Genomic_DNA"/>
</dbReference>
<accession>A0ABS6K5Q5</accession>
<comment type="caution">
    <text evidence="1">The sequence shown here is derived from an EMBL/GenBank/DDBJ whole genome shotgun (WGS) entry which is preliminary data.</text>
</comment>
<organism evidence="1 2">
    <name type="scientific">Diplocloster modestus</name>
    <dbReference type="NCBI Taxonomy" id="2850322"/>
    <lineage>
        <taxon>Bacteria</taxon>
        <taxon>Bacillati</taxon>
        <taxon>Bacillota</taxon>
        <taxon>Clostridia</taxon>
        <taxon>Lachnospirales</taxon>
        <taxon>Lachnospiraceae</taxon>
        <taxon>Diplocloster</taxon>
    </lineage>
</organism>
<keyword evidence="2" id="KW-1185">Reference proteome</keyword>